<proteinExistence type="inferred from homology"/>
<evidence type="ECO:0000256" key="6">
    <source>
        <dbReference type="ARBA" id="ARBA00022833"/>
    </source>
</evidence>
<dbReference type="InterPro" id="IPR050688">
    <property type="entry name" value="Zinc_finger/UBP_domain"/>
</dbReference>
<accession>A0AAE1KRB9</accession>
<comment type="caution">
    <text evidence="13">The sequence shown here is derived from an EMBL/GenBank/DDBJ whole genome shotgun (WGS) entry which is preliminary data.</text>
</comment>
<dbReference type="GO" id="GO:0045944">
    <property type="term" value="P:positive regulation of transcription by RNA polymerase II"/>
    <property type="evidence" value="ECO:0007669"/>
    <property type="project" value="TreeGrafter"/>
</dbReference>
<dbReference type="InterPro" id="IPR036236">
    <property type="entry name" value="Znf_C2H2_sf"/>
</dbReference>
<evidence type="ECO:0000256" key="10">
    <source>
        <dbReference type="ARBA" id="ARBA00023242"/>
    </source>
</evidence>
<dbReference type="AlphaFoldDB" id="A0AAE1KRB9"/>
<feature type="domain" description="C2H2-type" evidence="12">
    <location>
        <begin position="172"/>
        <end position="199"/>
    </location>
</feature>
<dbReference type="Proteomes" id="UP001286313">
    <property type="component" value="Unassembled WGS sequence"/>
</dbReference>
<dbReference type="Pfam" id="PF00096">
    <property type="entry name" value="zf-C2H2"/>
    <property type="match status" value="1"/>
</dbReference>
<dbReference type="PROSITE" id="PS00028">
    <property type="entry name" value="ZINC_FINGER_C2H2_1"/>
    <property type="match status" value="3"/>
</dbReference>
<keyword evidence="3" id="KW-0479">Metal-binding</keyword>
<dbReference type="PANTHER" id="PTHR24403:SF107">
    <property type="entry name" value="ZINC FINGER PROTEIN 521"/>
    <property type="match status" value="1"/>
</dbReference>
<protein>
    <recommendedName>
        <fullName evidence="12">C2H2-type domain-containing protein</fullName>
    </recommendedName>
</protein>
<keyword evidence="9" id="KW-0804">Transcription</keyword>
<dbReference type="FunFam" id="3.30.160.60:FF:000100">
    <property type="entry name" value="Zinc finger 45-like"/>
    <property type="match status" value="1"/>
</dbReference>
<gene>
    <name evidence="13" type="ORF">Pcinc_014505</name>
</gene>
<dbReference type="InterPro" id="IPR013087">
    <property type="entry name" value="Znf_C2H2_type"/>
</dbReference>
<evidence type="ECO:0000313" key="14">
    <source>
        <dbReference type="Proteomes" id="UP001286313"/>
    </source>
</evidence>
<keyword evidence="6" id="KW-0862">Zinc</keyword>
<dbReference type="PROSITE" id="PS50157">
    <property type="entry name" value="ZINC_FINGER_C2H2_2"/>
    <property type="match status" value="4"/>
</dbReference>
<dbReference type="GO" id="GO:0005634">
    <property type="term" value="C:nucleus"/>
    <property type="evidence" value="ECO:0007669"/>
    <property type="project" value="UniProtKB-SubCell"/>
</dbReference>
<feature type="domain" description="C2H2-type" evidence="12">
    <location>
        <begin position="144"/>
        <end position="171"/>
    </location>
</feature>
<feature type="domain" description="C2H2-type" evidence="12">
    <location>
        <begin position="54"/>
        <end position="81"/>
    </location>
</feature>
<evidence type="ECO:0000256" key="1">
    <source>
        <dbReference type="ARBA" id="ARBA00004123"/>
    </source>
</evidence>
<reference evidence="13" key="1">
    <citation type="submission" date="2023-10" db="EMBL/GenBank/DDBJ databases">
        <title>Genome assemblies of two species of porcelain crab, Petrolisthes cinctipes and Petrolisthes manimaculis (Anomura: Porcellanidae).</title>
        <authorList>
            <person name="Angst P."/>
        </authorList>
    </citation>
    <scope>NUCLEOTIDE SEQUENCE</scope>
    <source>
        <strain evidence="13">PB745_01</strain>
        <tissue evidence="13">Gill</tissue>
    </source>
</reference>
<name>A0AAE1KRB9_PETCI</name>
<evidence type="ECO:0000256" key="11">
    <source>
        <dbReference type="PROSITE-ProRule" id="PRU00042"/>
    </source>
</evidence>
<evidence type="ECO:0000256" key="9">
    <source>
        <dbReference type="ARBA" id="ARBA00023163"/>
    </source>
</evidence>
<keyword evidence="14" id="KW-1185">Reference proteome</keyword>
<dbReference type="SUPFAM" id="SSF57667">
    <property type="entry name" value="beta-beta-alpha zinc fingers"/>
    <property type="match status" value="2"/>
</dbReference>
<evidence type="ECO:0000256" key="8">
    <source>
        <dbReference type="ARBA" id="ARBA00023125"/>
    </source>
</evidence>
<dbReference type="SMART" id="SM00355">
    <property type="entry name" value="ZnF_C2H2"/>
    <property type="match status" value="4"/>
</dbReference>
<dbReference type="FunFam" id="3.30.160.60:FF:000446">
    <property type="entry name" value="Zinc finger protein"/>
    <property type="match status" value="1"/>
</dbReference>
<evidence type="ECO:0000256" key="4">
    <source>
        <dbReference type="ARBA" id="ARBA00022737"/>
    </source>
</evidence>
<evidence type="ECO:0000256" key="3">
    <source>
        <dbReference type="ARBA" id="ARBA00022723"/>
    </source>
</evidence>
<dbReference type="GO" id="GO:0003677">
    <property type="term" value="F:DNA binding"/>
    <property type="evidence" value="ECO:0007669"/>
    <property type="project" value="UniProtKB-KW"/>
</dbReference>
<organism evidence="13 14">
    <name type="scientific">Petrolisthes cinctipes</name>
    <name type="common">Flat porcelain crab</name>
    <dbReference type="NCBI Taxonomy" id="88211"/>
    <lineage>
        <taxon>Eukaryota</taxon>
        <taxon>Metazoa</taxon>
        <taxon>Ecdysozoa</taxon>
        <taxon>Arthropoda</taxon>
        <taxon>Crustacea</taxon>
        <taxon>Multicrustacea</taxon>
        <taxon>Malacostraca</taxon>
        <taxon>Eumalacostraca</taxon>
        <taxon>Eucarida</taxon>
        <taxon>Decapoda</taxon>
        <taxon>Pleocyemata</taxon>
        <taxon>Anomura</taxon>
        <taxon>Galatheoidea</taxon>
        <taxon>Porcellanidae</taxon>
        <taxon>Petrolisthes</taxon>
    </lineage>
</organism>
<dbReference type="InterPro" id="IPR041697">
    <property type="entry name" value="Znf-C2H2_11"/>
</dbReference>
<comment type="subcellular location">
    <subcellularLocation>
        <location evidence="1">Nucleus</location>
    </subcellularLocation>
</comment>
<dbReference type="FunFam" id="3.30.160.60:FF:000193">
    <property type="entry name" value="Zinc finger protein 300"/>
    <property type="match status" value="1"/>
</dbReference>
<feature type="domain" description="C2H2-type" evidence="12">
    <location>
        <begin position="26"/>
        <end position="53"/>
    </location>
</feature>
<keyword evidence="10" id="KW-0539">Nucleus</keyword>
<dbReference type="Pfam" id="PF16622">
    <property type="entry name" value="zf-C2H2_11"/>
    <property type="match status" value="1"/>
</dbReference>
<dbReference type="PANTHER" id="PTHR24403">
    <property type="entry name" value="ZINC FINGER PROTEIN"/>
    <property type="match status" value="1"/>
</dbReference>
<dbReference type="EMBL" id="JAWQEG010001264">
    <property type="protein sequence ID" value="KAK3881048.1"/>
    <property type="molecule type" value="Genomic_DNA"/>
</dbReference>
<dbReference type="GO" id="GO:0008270">
    <property type="term" value="F:zinc ion binding"/>
    <property type="evidence" value="ECO:0007669"/>
    <property type="project" value="UniProtKB-KW"/>
</dbReference>
<dbReference type="Gene3D" id="3.30.160.60">
    <property type="entry name" value="Classic Zinc Finger"/>
    <property type="match status" value="4"/>
</dbReference>
<keyword evidence="4" id="KW-0677">Repeat</keyword>
<sequence length="199" mass="22292">MSTVLLQGAAGLSSNEEDPLKFPTALLCRACGRHFSCRASLRRHLWIHTGVKPHTCHHCNFSCNRRSNLERHVRRHHGPLDQEQTILPSPPTELPPLLSDYPTQTHRLEVSAGRAPQIAASVVALGEGGGSLAAAEGMTADGKHQCRLCGRTFTERNNLYRHLRIHTGFKPYRCPLCPYQSNRNGNLVRHMEFKHGRPQ</sequence>
<evidence type="ECO:0000256" key="7">
    <source>
        <dbReference type="ARBA" id="ARBA00023015"/>
    </source>
</evidence>
<evidence type="ECO:0000259" key="12">
    <source>
        <dbReference type="PROSITE" id="PS50157"/>
    </source>
</evidence>
<keyword evidence="5 11" id="KW-0863">Zinc-finger</keyword>
<evidence type="ECO:0000256" key="2">
    <source>
        <dbReference type="ARBA" id="ARBA00006991"/>
    </source>
</evidence>
<comment type="similarity">
    <text evidence="2">Belongs to the krueppel C2H2-type zinc-finger protein family.</text>
</comment>
<keyword evidence="7" id="KW-0805">Transcription regulation</keyword>
<evidence type="ECO:0000256" key="5">
    <source>
        <dbReference type="ARBA" id="ARBA00022771"/>
    </source>
</evidence>
<keyword evidence="8" id="KW-0238">DNA-binding</keyword>
<evidence type="ECO:0000313" key="13">
    <source>
        <dbReference type="EMBL" id="KAK3881048.1"/>
    </source>
</evidence>